<reference evidence="2" key="1">
    <citation type="journal article" date="2021" name="bioRxiv">
        <title>Whole Genome Assembly and Annotation of Northern Wild Rice, Zizania palustris L., Supports a Whole Genome Duplication in the Zizania Genus.</title>
        <authorList>
            <person name="Haas M."/>
            <person name="Kono T."/>
            <person name="Macchietto M."/>
            <person name="Millas R."/>
            <person name="McGilp L."/>
            <person name="Shao M."/>
            <person name="Duquette J."/>
            <person name="Hirsch C.N."/>
            <person name="Kimball J."/>
        </authorList>
    </citation>
    <scope>NUCLEOTIDE SEQUENCE</scope>
    <source>
        <tissue evidence="2">Fresh leaf tissue</tissue>
    </source>
</reference>
<organism evidence="2 3">
    <name type="scientific">Zizania palustris</name>
    <name type="common">Northern wild rice</name>
    <dbReference type="NCBI Taxonomy" id="103762"/>
    <lineage>
        <taxon>Eukaryota</taxon>
        <taxon>Viridiplantae</taxon>
        <taxon>Streptophyta</taxon>
        <taxon>Embryophyta</taxon>
        <taxon>Tracheophyta</taxon>
        <taxon>Spermatophyta</taxon>
        <taxon>Magnoliopsida</taxon>
        <taxon>Liliopsida</taxon>
        <taxon>Poales</taxon>
        <taxon>Poaceae</taxon>
        <taxon>BOP clade</taxon>
        <taxon>Oryzoideae</taxon>
        <taxon>Oryzeae</taxon>
        <taxon>Zizaniinae</taxon>
        <taxon>Zizania</taxon>
    </lineage>
</organism>
<dbReference type="AlphaFoldDB" id="A0A8J5WEA7"/>
<keyword evidence="3" id="KW-1185">Reference proteome</keyword>
<evidence type="ECO:0000256" key="1">
    <source>
        <dbReference type="SAM" id="MobiDB-lite"/>
    </source>
</evidence>
<feature type="region of interest" description="Disordered" evidence="1">
    <location>
        <begin position="1"/>
        <end position="45"/>
    </location>
</feature>
<dbReference type="Proteomes" id="UP000729402">
    <property type="component" value="Unassembled WGS sequence"/>
</dbReference>
<gene>
    <name evidence="2" type="ORF">GUJ93_ZPchr0010g7686</name>
</gene>
<feature type="compositionally biased region" description="Low complexity" evidence="1">
    <location>
        <begin position="1"/>
        <end position="16"/>
    </location>
</feature>
<accession>A0A8J5WEA7</accession>
<dbReference type="EMBL" id="JAAALK010000082">
    <property type="protein sequence ID" value="KAG8088386.1"/>
    <property type="molecule type" value="Genomic_DNA"/>
</dbReference>
<comment type="caution">
    <text evidence="2">The sequence shown here is derived from an EMBL/GenBank/DDBJ whole genome shotgun (WGS) entry which is preliminary data.</text>
</comment>
<name>A0A8J5WEA7_ZIZPA</name>
<protein>
    <submittedName>
        <fullName evidence="2">Uncharacterized protein</fullName>
    </submittedName>
</protein>
<proteinExistence type="predicted"/>
<sequence length="172" mass="18766">MPALRAPSRSSSRSPLEAGAQGPPQAMMPSTGFEDKVSAKPYSPSCGTSLGQGLRSYLHASSAEVQQLLVASVTRRLRKYSAHATYALQCHAAEHQGLSLDTPLGWRLAWLLVDQHNAMNEKHANRGGDGRIQVKEESFDGGAVMQKMVVAQRLEKRRHTKVENNMGMNSNV</sequence>
<evidence type="ECO:0000313" key="3">
    <source>
        <dbReference type="Proteomes" id="UP000729402"/>
    </source>
</evidence>
<reference evidence="2" key="2">
    <citation type="submission" date="2021-02" db="EMBL/GenBank/DDBJ databases">
        <authorList>
            <person name="Kimball J.A."/>
            <person name="Haas M.W."/>
            <person name="Macchietto M."/>
            <person name="Kono T."/>
            <person name="Duquette J."/>
            <person name="Shao M."/>
        </authorList>
    </citation>
    <scope>NUCLEOTIDE SEQUENCE</scope>
    <source>
        <tissue evidence="2">Fresh leaf tissue</tissue>
    </source>
</reference>
<evidence type="ECO:0000313" key="2">
    <source>
        <dbReference type="EMBL" id="KAG8088386.1"/>
    </source>
</evidence>